<reference evidence="1" key="1">
    <citation type="submission" date="2021-02" db="EMBL/GenBank/DDBJ databases">
        <authorList>
            <person name="Dougan E. K."/>
            <person name="Rhodes N."/>
            <person name="Thang M."/>
            <person name="Chan C."/>
        </authorList>
    </citation>
    <scope>NUCLEOTIDE SEQUENCE</scope>
</reference>
<name>A0A813DUP8_POLGL</name>
<gene>
    <name evidence="1" type="ORF">PGLA1383_LOCUS11736</name>
</gene>
<protein>
    <submittedName>
        <fullName evidence="1">Uncharacterized protein</fullName>
    </submittedName>
</protein>
<dbReference type="Proteomes" id="UP000654075">
    <property type="component" value="Unassembled WGS sequence"/>
</dbReference>
<comment type="caution">
    <text evidence="1">The sequence shown here is derived from an EMBL/GenBank/DDBJ whole genome shotgun (WGS) entry which is preliminary data.</text>
</comment>
<accession>A0A813DUP8</accession>
<dbReference type="AlphaFoldDB" id="A0A813DUP8"/>
<keyword evidence="2" id="KW-1185">Reference proteome</keyword>
<evidence type="ECO:0000313" key="2">
    <source>
        <dbReference type="Proteomes" id="UP000654075"/>
    </source>
</evidence>
<evidence type="ECO:0000313" key="1">
    <source>
        <dbReference type="EMBL" id="CAE8593124.1"/>
    </source>
</evidence>
<feature type="non-terminal residue" evidence="1">
    <location>
        <position position="253"/>
    </location>
</feature>
<sequence>VGALSPAAATPEALGGGILARKVFDWPRRKFSDPEAKMVARPLDPEEQLPLPDSLRGSYIPRARSMPQVFSEVDILPYGPLQTEATGSRDLASSRRQTFFFNEYKESIASEYPVTVTARGSRASPTECVLVVHRAQLHHRAPRGTGSSSGFEKDHKKASFMPPLLKKLGRHLSLPEAFKSENNIFIERCVHDIRDISQEGDANPRSFSVTYSGSTASGGVPGEAIEFTYQAQTPTECAEIVARLHFLLMLLAR</sequence>
<organism evidence="1 2">
    <name type="scientific">Polarella glacialis</name>
    <name type="common">Dinoflagellate</name>
    <dbReference type="NCBI Taxonomy" id="89957"/>
    <lineage>
        <taxon>Eukaryota</taxon>
        <taxon>Sar</taxon>
        <taxon>Alveolata</taxon>
        <taxon>Dinophyceae</taxon>
        <taxon>Suessiales</taxon>
        <taxon>Suessiaceae</taxon>
        <taxon>Polarella</taxon>
    </lineage>
</organism>
<proteinExistence type="predicted"/>
<dbReference type="EMBL" id="CAJNNV010006127">
    <property type="protein sequence ID" value="CAE8593124.1"/>
    <property type="molecule type" value="Genomic_DNA"/>
</dbReference>